<reference evidence="4" key="1">
    <citation type="journal article" date="2023" name="Commun. Biol.">
        <title>Genome analysis of Parmales, the sister group of diatoms, reveals the evolutionary specialization of diatoms from phago-mixotrophs to photoautotrophs.</title>
        <authorList>
            <person name="Ban H."/>
            <person name="Sato S."/>
            <person name="Yoshikawa S."/>
            <person name="Yamada K."/>
            <person name="Nakamura Y."/>
            <person name="Ichinomiya M."/>
            <person name="Sato N."/>
            <person name="Blanc-Mathieu R."/>
            <person name="Endo H."/>
            <person name="Kuwata A."/>
            <person name="Ogata H."/>
        </authorList>
    </citation>
    <scope>NUCLEOTIDE SEQUENCE [LARGE SCALE GENOMIC DNA]</scope>
    <source>
        <strain evidence="4">NIES 3700</strain>
    </source>
</reference>
<dbReference type="Gene3D" id="2.20.70.10">
    <property type="match status" value="1"/>
</dbReference>
<sequence>MSTSSNGFAIGALKGKNGKKKKEEEKKKKKKGGEDDIEFAKRGQRAGSSFENSNPMRDNVENDEVWVEHLSENGESYFHQPSTGETVWDRPDGEITPASLQMDEKWLKADEGNGDNYWYDETSGRTTWSDRSQG</sequence>
<feature type="region of interest" description="Disordered" evidence="1">
    <location>
        <begin position="1"/>
        <end position="59"/>
    </location>
</feature>
<evidence type="ECO:0000313" key="3">
    <source>
        <dbReference type="EMBL" id="GMH55744.1"/>
    </source>
</evidence>
<evidence type="ECO:0000313" key="4">
    <source>
        <dbReference type="Proteomes" id="UP001165122"/>
    </source>
</evidence>
<dbReference type="OrthoDB" id="206948at2759"/>
<dbReference type="AlphaFoldDB" id="A0A9W7DTJ7"/>
<evidence type="ECO:0000256" key="1">
    <source>
        <dbReference type="SAM" id="MobiDB-lite"/>
    </source>
</evidence>
<dbReference type="PROSITE" id="PS50020">
    <property type="entry name" value="WW_DOMAIN_2"/>
    <property type="match status" value="1"/>
</dbReference>
<dbReference type="SUPFAM" id="SSF51045">
    <property type="entry name" value="WW domain"/>
    <property type="match status" value="1"/>
</dbReference>
<name>A0A9W7DTJ7_9STRA</name>
<protein>
    <recommendedName>
        <fullName evidence="2">WW domain-containing protein</fullName>
    </recommendedName>
</protein>
<comment type="caution">
    <text evidence="3">The sequence shown here is derived from an EMBL/GenBank/DDBJ whole genome shotgun (WGS) entry which is preliminary data.</text>
</comment>
<feature type="compositionally biased region" description="Polar residues" evidence="1">
    <location>
        <begin position="46"/>
        <end position="56"/>
    </location>
</feature>
<proteinExistence type="predicted"/>
<feature type="domain" description="WW" evidence="2">
    <location>
        <begin position="66"/>
        <end position="93"/>
    </location>
</feature>
<dbReference type="EMBL" id="BRXW01000447">
    <property type="protein sequence ID" value="GMH55744.1"/>
    <property type="molecule type" value="Genomic_DNA"/>
</dbReference>
<dbReference type="Pfam" id="PF00397">
    <property type="entry name" value="WW"/>
    <property type="match status" value="1"/>
</dbReference>
<dbReference type="CDD" id="cd00201">
    <property type="entry name" value="WW"/>
    <property type="match status" value="1"/>
</dbReference>
<feature type="region of interest" description="Disordered" evidence="1">
    <location>
        <begin position="112"/>
        <end position="134"/>
    </location>
</feature>
<dbReference type="Proteomes" id="UP001165122">
    <property type="component" value="Unassembled WGS sequence"/>
</dbReference>
<feature type="compositionally biased region" description="Polar residues" evidence="1">
    <location>
        <begin position="124"/>
        <end position="134"/>
    </location>
</feature>
<evidence type="ECO:0000259" key="2">
    <source>
        <dbReference type="PROSITE" id="PS50020"/>
    </source>
</evidence>
<accession>A0A9W7DTJ7</accession>
<organism evidence="3 4">
    <name type="scientific">Triparma laevis f. longispina</name>
    <dbReference type="NCBI Taxonomy" id="1714387"/>
    <lineage>
        <taxon>Eukaryota</taxon>
        <taxon>Sar</taxon>
        <taxon>Stramenopiles</taxon>
        <taxon>Ochrophyta</taxon>
        <taxon>Bolidophyceae</taxon>
        <taxon>Parmales</taxon>
        <taxon>Triparmaceae</taxon>
        <taxon>Triparma</taxon>
    </lineage>
</organism>
<dbReference type="SMART" id="SM00456">
    <property type="entry name" value="WW"/>
    <property type="match status" value="2"/>
</dbReference>
<gene>
    <name evidence="3" type="ORF">TrLO_g4501</name>
</gene>
<dbReference type="InterPro" id="IPR036020">
    <property type="entry name" value="WW_dom_sf"/>
</dbReference>
<feature type="compositionally biased region" description="Basic and acidic residues" evidence="1">
    <location>
        <begin position="21"/>
        <end position="41"/>
    </location>
</feature>
<keyword evidence="4" id="KW-1185">Reference proteome</keyword>
<dbReference type="InterPro" id="IPR001202">
    <property type="entry name" value="WW_dom"/>
</dbReference>